<dbReference type="Proteomes" id="UP000308886">
    <property type="component" value="Unassembled WGS sequence"/>
</dbReference>
<keyword evidence="1" id="KW-0378">Hydrolase</keyword>
<evidence type="ECO:0000313" key="1">
    <source>
        <dbReference type="EMBL" id="TGX81149.1"/>
    </source>
</evidence>
<keyword evidence="1" id="KW-0255">Endonuclease</keyword>
<protein>
    <submittedName>
        <fullName evidence="1">Type II CRISPR-associated endonuclease Cas1</fullName>
    </submittedName>
</protein>
<dbReference type="EMBL" id="SRZC01000019">
    <property type="protein sequence ID" value="TGX81149.1"/>
    <property type="molecule type" value="Genomic_DNA"/>
</dbReference>
<gene>
    <name evidence="1" type="primary">cas1</name>
    <name evidence="1" type="ORF">E5358_11040</name>
</gene>
<organism evidence="1 2">
    <name type="scientific">Palleniella muris</name>
    <dbReference type="NCBI Taxonomy" id="3038145"/>
    <lineage>
        <taxon>Bacteria</taxon>
        <taxon>Pseudomonadati</taxon>
        <taxon>Bacteroidota</taxon>
        <taxon>Bacteroidia</taxon>
        <taxon>Bacteroidales</taxon>
        <taxon>Prevotellaceae</taxon>
        <taxon>Palleniella</taxon>
    </lineage>
</organism>
<comment type="caution">
    <text evidence="1">The sequence shown here is derived from an EMBL/GenBank/DDBJ whole genome shotgun (WGS) entry which is preliminary data.</text>
</comment>
<reference evidence="1" key="1">
    <citation type="submission" date="2019-04" db="EMBL/GenBank/DDBJ databases">
        <title>Microbes associate with the intestines of laboratory mice.</title>
        <authorList>
            <person name="Navarre W."/>
            <person name="Wong E."/>
            <person name="Huang K."/>
            <person name="Tropini C."/>
            <person name="Ng K."/>
            <person name="Yu B."/>
        </authorList>
    </citation>
    <scope>NUCLEOTIDE SEQUENCE</scope>
    <source>
        <strain evidence="1">NM73_A23</strain>
    </source>
</reference>
<keyword evidence="2" id="KW-1185">Reference proteome</keyword>
<accession>A0AC61QNE2</accession>
<sequence>MIKQTLMFSTPVLLSLKLNQLVIRFRDSEDEVTRPIEDIGVVIVENQMVQITVPLLNALAGNNVSVVFCDSKAMPNTMLMPLVANSTQQESYRCQMEASLPTKKRIWKEIVEWKIRNQAALLNKLGKNGSCLRQYYENVLSGDSDNREGAAAKVYWQRMFGKGFVRRREGMPPNALLNYGYSILRAAVARALLGSGLLPAFGLFHRNRYNAFPLADDVMEVYRPYVDEIVYSVYMECPDIGITKEVKQRLLEVLFADVRMNKQTKPLEVALSFTTASLVRALKDNRQHIVCPKML</sequence>
<evidence type="ECO:0000313" key="2">
    <source>
        <dbReference type="Proteomes" id="UP000308886"/>
    </source>
</evidence>
<keyword evidence="1" id="KW-0540">Nuclease</keyword>
<name>A0AC61QNE2_9BACT</name>
<proteinExistence type="predicted"/>